<protein>
    <submittedName>
        <fullName evidence="9">Ethylene-responsive transcription factor SHINE 3</fullName>
    </submittedName>
</protein>
<keyword evidence="6" id="KW-0539">Nucleus</keyword>
<evidence type="ECO:0000256" key="3">
    <source>
        <dbReference type="ARBA" id="ARBA00023015"/>
    </source>
</evidence>
<dbReference type="InterPro" id="IPR016177">
    <property type="entry name" value="DNA-bd_dom_sf"/>
</dbReference>
<evidence type="ECO:0000256" key="7">
    <source>
        <dbReference type="SAM" id="MobiDB-lite"/>
    </source>
</evidence>
<evidence type="ECO:0000313" key="9">
    <source>
        <dbReference type="EMBL" id="KAL2548576.1"/>
    </source>
</evidence>
<dbReference type="PROSITE" id="PS51032">
    <property type="entry name" value="AP2_ERF"/>
    <property type="match status" value="1"/>
</dbReference>
<feature type="region of interest" description="Disordered" evidence="7">
    <location>
        <begin position="61"/>
        <end position="87"/>
    </location>
</feature>
<evidence type="ECO:0000256" key="1">
    <source>
        <dbReference type="ARBA" id="ARBA00004123"/>
    </source>
</evidence>
<dbReference type="EMBL" id="JBFOLJ010000003">
    <property type="protein sequence ID" value="KAL2548576.1"/>
    <property type="molecule type" value="Genomic_DNA"/>
</dbReference>
<dbReference type="GO" id="GO:0006952">
    <property type="term" value="P:defense response"/>
    <property type="evidence" value="ECO:0007669"/>
    <property type="project" value="UniProtKB-KW"/>
</dbReference>
<dbReference type="SMART" id="SM00380">
    <property type="entry name" value="AP2"/>
    <property type="match status" value="1"/>
</dbReference>
<dbReference type="PANTHER" id="PTHR31194:SF12">
    <property type="entry name" value="ETHYLENE-RESPONSIVE TRANSCRIPTION FACTOR SHINE 2"/>
    <property type="match status" value="1"/>
</dbReference>
<evidence type="ECO:0000313" key="10">
    <source>
        <dbReference type="Proteomes" id="UP001604277"/>
    </source>
</evidence>
<keyword evidence="4" id="KW-0238">DNA-binding</keyword>
<organism evidence="9 10">
    <name type="scientific">Forsythia ovata</name>
    <dbReference type="NCBI Taxonomy" id="205694"/>
    <lineage>
        <taxon>Eukaryota</taxon>
        <taxon>Viridiplantae</taxon>
        <taxon>Streptophyta</taxon>
        <taxon>Embryophyta</taxon>
        <taxon>Tracheophyta</taxon>
        <taxon>Spermatophyta</taxon>
        <taxon>Magnoliopsida</taxon>
        <taxon>eudicotyledons</taxon>
        <taxon>Gunneridae</taxon>
        <taxon>Pentapetalae</taxon>
        <taxon>asterids</taxon>
        <taxon>lamiids</taxon>
        <taxon>Lamiales</taxon>
        <taxon>Oleaceae</taxon>
        <taxon>Forsythieae</taxon>
        <taxon>Forsythia</taxon>
    </lineage>
</organism>
<dbReference type="FunFam" id="3.30.730.10:FF:000001">
    <property type="entry name" value="Ethylene-responsive transcription factor 2"/>
    <property type="match status" value="1"/>
</dbReference>
<dbReference type="SUPFAM" id="SSF54171">
    <property type="entry name" value="DNA-binding domain"/>
    <property type="match status" value="1"/>
</dbReference>
<accession>A0ABD1WFW7</accession>
<dbReference type="InterPro" id="IPR001471">
    <property type="entry name" value="AP2/ERF_dom"/>
</dbReference>
<dbReference type="GO" id="GO:0005634">
    <property type="term" value="C:nucleus"/>
    <property type="evidence" value="ECO:0007669"/>
    <property type="project" value="UniProtKB-SubCell"/>
</dbReference>
<keyword evidence="10" id="KW-1185">Reference proteome</keyword>
<dbReference type="AlphaFoldDB" id="A0ABD1WFW7"/>
<evidence type="ECO:0000256" key="4">
    <source>
        <dbReference type="ARBA" id="ARBA00023125"/>
    </source>
</evidence>
<evidence type="ECO:0000256" key="2">
    <source>
        <dbReference type="ARBA" id="ARBA00022821"/>
    </source>
</evidence>
<dbReference type="PANTHER" id="PTHR31194">
    <property type="entry name" value="SHN SHINE , DNA BINDING / TRANSCRIPTION FACTOR"/>
    <property type="match status" value="1"/>
</dbReference>
<dbReference type="InterPro" id="IPR050913">
    <property type="entry name" value="AP2/ERF_ERF"/>
</dbReference>
<dbReference type="GO" id="GO:0003677">
    <property type="term" value="F:DNA binding"/>
    <property type="evidence" value="ECO:0007669"/>
    <property type="project" value="UniProtKB-KW"/>
</dbReference>
<gene>
    <name evidence="9" type="ORF">Fot_10106</name>
</gene>
<comment type="caution">
    <text evidence="9">The sequence shown here is derived from an EMBL/GenBank/DDBJ whole genome shotgun (WGS) entry which is preliminary data.</text>
</comment>
<comment type="subcellular location">
    <subcellularLocation>
        <location evidence="1">Nucleus</location>
    </subcellularLocation>
</comment>
<name>A0ABD1WFW7_9LAMI</name>
<dbReference type="CDD" id="cd00018">
    <property type="entry name" value="AP2"/>
    <property type="match status" value="1"/>
</dbReference>
<evidence type="ECO:0000259" key="8">
    <source>
        <dbReference type="PROSITE" id="PS51032"/>
    </source>
</evidence>
<evidence type="ECO:0000256" key="5">
    <source>
        <dbReference type="ARBA" id="ARBA00023163"/>
    </source>
</evidence>
<dbReference type="Gene3D" id="3.30.730.10">
    <property type="entry name" value="AP2/ERF domain"/>
    <property type="match status" value="1"/>
</dbReference>
<dbReference type="Proteomes" id="UP001604277">
    <property type="component" value="Unassembled WGS sequence"/>
</dbReference>
<dbReference type="Pfam" id="PF00847">
    <property type="entry name" value="AP2"/>
    <property type="match status" value="1"/>
</dbReference>
<keyword evidence="3" id="KW-0805">Transcription regulation</keyword>
<keyword evidence="5" id="KW-0804">Transcription</keyword>
<keyword evidence="2" id="KW-0611">Plant defense</keyword>
<evidence type="ECO:0000256" key="6">
    <source>
        <dbReference type="ARBA" id="ARBA00023242"/>
    </source>
</evidence>
<feature type="domain" description="AP2/ERF" evidence="8">
    <location>
        <begin position="6"/>
        <end position="63"/>
    </location>
</feature>
<reference evidence="10" key="1">
    <citation type="submission" date="2024-07" db="EMBL/GenBank/DDBJ databases">
        <title>Two chromosome-level genome assemblies of Korean endemic species Abeliophyllum distichum and Forsythia ovata (Oleaceae).</title>
        <authorList>
            <person name="Jang H."/>
        </authorList>
    </citation>
    <scope>NUCLEOTIDE SEQUENCE [LARGE SCALE GENOMIC DNA]</scope>
</reference>
<sequence length="198" mass="22172">MVRSRKFRGVRQRQWGSWVSEIRHPLLKRRIWLGTFETAEAAARAYDEAAILMSGQNAKTNFPIVKNDNSTSDHDTNSSKDMTPLSPPTLSDILSAKLRKSCKDPSPSLTCLRLDNDNSHIGVWQKRAGRHSSSHWVMKVELGKKTPAAVAQVSNGSSPSTSCDMDENIGDRLDEENKVAMQMVEELLNWNTPCMFSP</sequence>
<dbReference type="PRINTS" id="PR00367">
    <property type="entry name" value="ETHRSPELEMNT"/>
</dbReference>
<dbReference type="InterPro" id="IPR036955">
    <property type="entry name" value="AP2/ERF_dom_sf"/>
</dbReference>
<proteinExistence type="predicted"/>